<dbReference type="AlphaFoldDB" id="R7TJ87"/>
<dbReference type="InterPro" id="IPR004254">
    <property type="entry name" value="AdipoR/HlyIII-related"/>
</dbReference>
<organism evidence="8">
    <name type="scientific">Capitella teleta</name>
    <name type="common">Polychaete worm</name>
    <dbReference type="NCBI Taxonomy" id="283909"/>
    <lineage>
        <taxon>Eukaryota</taxon>
        <taxon>Metazoa</taxon>
        <taxon>Spiralia</taxon>
        <taxon>Lophotrochozoa</taxon>
        <taxon>Annelida</taxon>
        <taxon>Polychaeta</taxon>
        <taxon>Sedentaria</taxon>
        <taxon>Scolecida</taxon>
        <taxon>Capitellidae</taxon>
        <taxon>Capitella</taxon>
    </lineage>
</organism>
<reference evidence="8 10" key="2">
    <citation type="journal article" date="2013" name="Nature">
        <title>Insights into bilaterian evolution from three spiralian genomes.</title>
        <authorList>
            <person name="Simakov O."/>
            <person name="Marletaz F."/>
            <person name="Cho S.J."/>
            <person name="Edsinger-Gonzales E."/>
            <person name="Havlak P."/>
            <person name="Hellsten U."/>
            <person name="Kuo D.H."/>
            <person name="Larsson T."/>
            <person name="Lv J."/>
            <person name="Arendt D."/>
            <person name="Savage R."/>
            <person name="Osoegawa K."/>
            <person name="de Jong P."/>
            <person name="Grimwood J."/>
            <person name="Chapman J.A."/>
            <person name="Shapiro H."/>
            <person name="Aerts A."/>
            <person name="Otillar R.P."/>
            <person name="Terry A.Y."/>
            <person name="Boore J.L."/>
            <person name="Grigoriev I.V."/>
            <person name="Lindberg D.R."/>
            <person name="Seaver E.C."/>
            <person name="Weisblat D.A."/>
            <person name="Putnam N.H."/>
            <person name="Rokhsar D.S."/>
        </authorList>
    </citation>
    <scope>NUCLEOTIDE SEQUENCE</scope>
    <source>
        <strain evidence="8 10">I ESC-2004</strain>
    </source>
</reference>
<gene>
    <name evidence="8" type="ORF">CAPTEDRAFT_103195</name>
</gene>
<dbReference type="EMBL" id="AMQN01012585">
    <property type="status" value="NOT_ANNOTATED_CDS"/>
    <property type="molecule type" value="Genomic_DNA"/>
</dbReference>
<dbReference type="PANTHER" id="PTHR20855:SF52">
    <property type="entry name" value="ADIPONECTIN RECEPTOR PROTEIN"/>
    <property type="match status" value="1"/>
</dbReference>
<feature type="transmembrane region" description="Helical" evidence="7">
    <location>
        <begin position="230"/>
        <end position="252"/>
    </location>
</feature>
<feature type="transmembrane region" description="Helical" evidence="7">
    <location>
        <begin position="171"/>
        <end position="188"/>
    </location>
</feature>
<dbReference type="GO" id="GO:0033211">
    <property type="term" value="P:adiponectin-activated signaling pathway"/>
    <property type="evidence" value="ECO:0007669"/>
    <property type="project" value="TreeGrafter"/>
</dbReference>
<feature type="binding site" evidence="6">
    <location>
        <position position="270"/>
    </location>
    <ligand>
        <name>Zn(2+)</name>
        <dbReference type="ChEBI" id="CHEBI:29105"/>
    </ligand>
</feature>
<keyword evidence="4 7" id="KW-1133">Transmembrane helix</keyword>
<dbReference type="GO" id="GO:0038023">
    <property type="term" value="F:signaling receptor activity"/>
    <property type="evidence" value="ECO:0007669"/>
    <property type="project" value="TreeGrafter"/>
</dbReference>
<dbReference type="GO" id="GO:0005886">
    <property type="term" value="C:plasma membrane"/>
    <property type="evidence" value="ECO:0007669"/>
    <property type="project" value="TreeGrafter"/>
</dbReference>
<evidence type="ECO:0000313" key="9">
    <source>
        <dbReference type="EnsemblMetazoa" id="CapteP103195"/>
    </source>
</evidence>
<proteinExistence type="inferred from homology"/>
<keyword evidence="6" id="KW-0479">Metal-binding</keyword>
<keyword evidence="10" id="KW-1185">Reference proteome</keyword>
<feature type="binding site" evidence="6">
    <location>
        <position position="274"/>
    </location>
    <ligand>
        <name>Zn(2+)</name>
        <dbReference type="ChEBI" id="CHEBI:29105"/>
    </ligand>
</feature>
<dbReference type="EnsemblMetazoa" id="CapteT103195">
    <property type="protein sequence ID" value="CapteP103195"/>
    <property type="gene ID" value="CapteG103195"/>
</dbReference>
<evidence type="ECO:0000256" key="3">
    <source>
        <dbReference type="ARBA" id="ARBA00022692"/>
    </source>
</evidence>
<feature type="transmembrane region" description="Helical" evidence="7">
    <location>
        <begin position="107"/>
        <end position="129"/>
    </location>
</feature>
<dbReference type="EMBL" id="KB309618">
    <property type="protein sequence ID" value="ELT93769.1"/>
    <property type="molecule type" value="Genomic_DNA"/>
</dbReference>
<evidence type="ECO:0000256" key="1">
    <source>
        <dbReference type="ARBA" id="ARBA00004141"/>
    </source>
</evidence>
<dbReference type="OrthoDB" id="5585746at2759"/>
<keyword evidence="3 7" id="KW-0812">Transmembrane</keyword>
<feature type="transmembrane region" description="Helical" evidence="7">
    <location>
        <begin position="200"/>
        <end position="218"/>
    </location>
</feature>
<dbReference type="Proteomes" id="UP000014760">
    <property type="component" value="Unassembled WGS sequence"/>
</dbReference>
<name>R7TJ87_CAPTE</name>
<dbReference type="GO" id="GO:0046872">
    <property type="term" value="F:metal ion binding"/>
    <property type="evidence" value="ECO:0007669"/>
    <property type="project" value="UniProtKB-KW"/>
</dbReference>
<accession>R7TJ87</accession>
<evidence type="ECO:0000256" key="2">
    <source>
        <dbReference type="ARBA" id="ARBA00007018"/>
    </source>
</evidence>
<evidence type="ECO:0000313" key="8">
    <source>
        <dbReference type="EMBL" id="ELT93769.1"/>
    </source>
</evidence>
<protein>
    <submittedName>
        <fullName evidence="8 9">Uncharacterized protein</fullName>
    </submittedName>
</protein>
<keyword evidence="6" id="KW-0862">Zinc</keyword>
<feature type="transmembrane region" description="Helical" evidence="7">
    <location>
        <begin position="76"/>
        <end position="95"/>
    </location>
</feature>
<dbReference type="HOGENOM" id="CLU_023075_1_0_1"/>
<reference evidence="9" key="3">
    <citation type="submission" date="2015-06" db="UniProtKB">
        <authorList>
            <consortium name="EnsemblMetazoa"/>
        </authorList>
    </citation>
    <scope>IDENTIFICATION</scope>
</reference>
<reference evidence="10" key="1">
    <citation type="submission" date="2012-12" db="EMBL/GenBank/DDBJ databases">
        <authorList>
            <person name="Hellsten U."/>
            <person name="Grimwood J."/>
            <person name="Chapman J.A."/>
            <person name="Shapiro H."/>
            <person name="Aerts A."/>
            <person name="Otillar R.P."/>
            <person name="Terry A.Y."/>
            <person name="Boore J.L."/>
            <person name="Simakov O."/>
            <person name="Marletaz F."/>
            <person name="Cho S.-J."/>
            <person name="Edsinger-Gonzales E."/>
            <person name="Havlak P."/>
            <person name="Kuo D.-H."/>
            <person name="Larsson T."/>
            <person name="Lv J."/>
            <person name="Arendt D."/>
            <person name="Savage R."/>
            <person name="Osoegawa K."/>
            <person name="de Jong P."/>
            <person name="Lindberg D.R."/>
            <person name="Seaver E.C."/>
            <person name="Weisblat D.A."/>
            <person name="Putnam N.H."/>
            <person name="Grigoriev I.V."/>
            <person name="Rokhsar D.S."/>
        </authorList>
    </citation>
    <scope>NUCLEOTIDE SEQUENCE</scope>
    <source>
        <strain evidence="10">I ESC-2004</strain>
    </source>
</reference>
<evidence type="ECO:0000256" key="7">
    <source>
        <dbReference type="SAM" id="Phobius"/>
    </source>
</evidence>
<comment type="subcellular location">
    <subcellularLocation>
        <location evidence="1">Membrane</location>
        <topology evidence="1">Multi-pass membrane protein</topology>
    </subcellularLocation>
</comment>
<dbReference type="STRING" id="283909.R7TJ87"/>
<evidence type="ECO:0000256" key="4">
    <source>
        <dbReference type="ARBA" id="ARBA00022989"/>
    </source>
</evidence>
<comment type="similarity">
    <text evidence="2">Belongs to the ADIPOR family.</text>
</comment>
<feature type="binding site" evidence="6">
    <location>
        <position position="125"/>
    </location>
    <ligand>
        <name>Zn(2+)</name>
        <dbReference type="ChEBI" id="CHEBI:29105"/>
    </ligand>
</feature>
<feature type="transmembrane region" description="Helical" evidence="7">
    <location>
        <begin position="141"/>
        <end position="159"/>
    </location>
</feature>
<keyword evidence="5 7" id="KW-0472">Membrane</keyword>
<dbReference type="OMA" id="KXCVFFL"/>
<evidence type="ECO:0000313" key="10">
    <source>
        <dbReference type="Proteomes" id="UP000014760"/>
    </source>
</evidence>
<dbReference type="Pfam" id="PF03006">
    <property type="entry name" value="HlyIII"/>
    <property type="match status" value="1"/>
</dbReference>
<evidence type="ECO:0000256" key="6">
    <source>
        <dbReference type="PIRSR" id="PIRSR604254-1"/>
    </source>
</evidence>
<dbReference type="PANTHER" id="PTHR20855">
    <property type="entry name" value="ADIPOR/PROGESTIN RECEPTOR-RELATED"/>
    <property type="match status" value="1"/>
</dbReference>
<sequence length="305" mass="34500">MNISLQRKKGSQSLPDLSKALPEKGLKRSDSTVKLDALPEFLADNEFLLDGHRPELNSIPECVKSAFFLHTETCNIWTHFAGCVGVVILAIHYLLTESQNWHQSLSFAVFFAGAFICMGCSTVYHTLICHSEPYARFWAKMDYCGIVVLIVASFAPWVHFGFYCDSSNLKLFYLGSAFLCGMAAMFVVAADRFRGGEYRVLRAVVFIVLGLTGLGPGLHYIFSHDMWPHFYFYSWLIIMAVLYISGGIIYAVRIPERLWPGKFDIWCQSHQILHICVMLGVLTCYHGASKLAHYRIEVLNECPDI</sequence>
<evidence type="ECO:0000256" key="5">
    <source>
        <dbReference type="ARBA" id="ARBA00023136"/>
    </source>
</evidence>